<dbReference type="AlphaFoldDB" id="A0A1Y2HHE7"/>
<evidence type="ECO:0000313" key="3">
    <source>
        <dbReference type="Proteomes" id="UP000193411"/>
    </source>
</evidence>
<protein>
    <submittedName>
        <fullName evidence="2">Uncharacterized protein</fullName>
    </submittedName>
</protein>
<evidence type="ECO:0000313" key="2">
    <source>
        <dbReference type="EMBL" id="ORZ34018.1"/>
    </source>
</evidence>
<reference evidence="2 3" key="1">
    <citation type="submission" date="2016-07" db="EMBL/GenBank/DDBJ databases">
        <title>Pervasive Adenine N6-methylation of Active Genes in Fungi.</title>
        <authorList>
            <consortium name="DOE Joint Genome Institute"/>
            <person name="Mondo S.J."/>
            <person name="Dannebaum R.O."/>
            <person name="Kuo R.C."/>
            <person name="Labutti K."/>
            <person name="Haridas S."/>
            <person name="Kuo A."/>
            <person name="Salamov A."/>
            <person name="Ahrendt S.R."/>
            <person name="Lipzen A."/>
            <person name="Sullivan W."/>
            <person name="Andreopoulos W.B."/>
            <person name="Clum A."/>
            <person name="Lindquist E."/>
            <person name="Daum C."/>
            <person name="Ramamoorthy G.K."/>
            <person name="Gryganskyi A."/>
            <person name="Culley D."/>
            <person name="Magnuson J.K."/>
            <person name="James T.Y."/>
            <person name="O'Malley M.A."/>
            <person name="Stajich J.E."/>
            <person name="Spatafora J.W."/>
            <person name="Visel A."/>
            <person name="Grigoriev I.V."/>
        </authorList>
    </citation>
    <scope>NUCLEOTIDE SEQUENCE [LARGE SCALE GENOMIC DNA]</scope>
    <source>
        <strain evidence="2 3">PL171</strain>
    </source>
</reference>
<organism evidence="2 3">
    <name type="scientific">Catenaria anguillulae PL171</name>
    <dbReference type="NCBI Taxonomy" id="765915"/>
    <lineage>
        <taxon>Eukaryota</taxon>
        <taxon>Fungi</taxon>
        <taxon>Fungi incertae sedis</taxon>
        <taxon>Blastocladiomycota</taxon>
        <taxon>Blastocladiomycetes</taxon>
        <taxon>Blastocladiales</taxon>
        <taxon>Catenariaceae</taxon>
        <taxon>Catenaria</taxon>
    </lineage>
</organism>
<dbReference type="EMBL" id="MCFL01000031">
    <property type="protein sequence ID" value="ORZ34018.1"/>
    <property type="molecule type" value="Genomic_DNA"/>
</dbReference>
<feature type="compositionally biased region" description="Basic residues" evidence="1">
    <location>
        <begin position="1"/>
        <end position="10"/>
    </location>
</feature>
<keyword evidence="3" id="KW-1185">Reference proteome</keyword>
<feature type="region of interest" description="Disordered" evidence="1">
    <location>
        <begin position="1"/>
        <end position="43"/>
    </location>
</feature>
<gene>
    <name evidence="2" type="ORF">BCR44DRAFT_1436953</name>
</gene>
<feature type="compositionally biased region" description="Basic and acidic residues" evidence="1">
    <location>
        <begin position="239"/>
        <end position="248"/>
    </location>
</feature>
<name>A0A1Y2HHE7_9FUNG</name>
<feature type="region of interest" description="Disordered" evidence="1">
    <location>
        <begin position="155"/>
        <end position="248"/>
    </location>
</feature>
<dbReference type="OrthoDB" id="5598307at2759"/>
<dbReference type="Proteomes" id="UP000193411">
    <property type="component" value="Unassembled WGS sequence"/>
</dbReference>
<comment type="caution">
    <text evidence="2">The sequence shown here is derived from an EMBL/GenBank/DDBJ whole genome shotgun (WGS) entry which is preliminary data.</text>
</comment>
<sequence length="248" mass="25825">MDHHAHHHPHLQQPPTSTAAGATAVPMPPPHSQSQPPLAQDQTEDPQVLFKTAANALAQLYRRSITPDRRAHSRGYAAALNDVNASLDSLPDHPLSVQSNGRTFVPLDLVKHLVAALGVQASEHNAMLEEHDHPMLMPTLSPMMPGLMGIVAPASTSAQGTTTAGPSQASSAHQHQQHHSGLSAPVSSSTPAGSGIASAAPGGGTNSSVASGSAQQGSSSTAQHPASKTPMFPWMLDGEPTRKRPRDF</sequence>
<accession>A0A1Y2HHE7</accession>
<feature type="compositionally biased region" description="Low complexity" evidence="1">
    <location>
        <begin position="207"/>
        <end position="220"/>
    </location>
</feature>
<evidence type="ECO:0000256" key="1">
    <source>
        <dbReference type="SAM" id="MobiDB-lite"/>
    </source>
</evidence>
<feature type="compositionally biased region" description="Low complexity" evidence="1">
    <location>
        <begin position="187"/>
        <end position="200"/>
    </location>
</feature>
<feature type="compositionally biased region" description="Low complexity" evidence="1">
    <location>
        <begin position="155"/>
        <end position="174"/>
    </location>
</feature>
<proteinExistence type="predicted"/>